<dbReference type="InterPro" id="IPR051511">
    <property type="entry name" value="MitoQC_Scaffold_Kinases"/>
</dbReference>
<accession>A0A9Y3QX82</accession>
<feature type="region of interest" description="Disordered" evidence="2">
    <location>
        <begin position="1"/>
        <end position="39"/>
    </location>
</feature>
<comment type="similarity">
    <text evidence="1">Belongs to the protein kinase superfamily.</text>
</comment>
<proteinExistence type="inferred from homology"/>
<dbReference type="GO" id="GO:0004672">
    <property type="term" value="F:protein kinase activity"/>
    <property type="evidence" value="ECO:0007669"/>
    <property type="project" value="TreeGrafter"/>
</dbReference>
<evidence type="ECO:0000313" key="3">
    <source>
        <dbReference type="Proteomes" id="UP000695023"/>
    </source>
</evidence>
<dbReference type="RefSeq" id="XP_005727146.1">
    <property type="nucleotide sequence ID" value="XM_005727089.1"/>
</dbReference>
<evidence type="ECO:0000256" key="1">
    <source>
        <dbReference type="ARBA" id="ARBA00038349"/>
    </source>
</evidence>
<gene>
    <name evidence="4" type="primary">LOC102208958</name>
</gene>
<name>A0A9Y3QX82_9CICH</name>
<dbReference type="PANTHER" id="PTHR22972">
    <property type="entry name" value="SERINE/THREONINE PROTEIN KINASE"/>
    <property type="match status" value="1"/>
</dbReference>
<keyword evidence="3" id="KW-1185">Reference proteome</keyword>
<dbReference type="PANTHER" id="PTHR22972:SF5">
    <property type="entry name" value="INACTIVE TYROSINE-PROTEIN KINASE PEAK1"/>
    <property type="match status" value="1"/>
</dbReference>
<feature type="region of interest" description="Disordered" evidence="2">
    <location>
        <begin position="281"/>
        <end position="303"/>
    </location>
</feature>
<reference evidence="4" key="1">
    <citation type="submission" date="2025-08" db="UniProtKB">
        <authorList>
            <consortium name="RefSeq"/>
        </authorList>
    </citation>
    <scope>IDENTIFICATION</scope>
</reference>
<evidence type="ECO:0000256" key="2">
    <source>
        <dbReference type="SAM" id="MobiDB-lite"/>
    </source>
</evidence>
<dbReference type="AlphaFoldDB" id="A0A9Y3QX82"/>
<dbReference type="Proteomes" id="UP000695023">
    <property type="component" value="Unplaced"/>
</dbReference>
<evidence type="ECO:0000313" key="4">
    <source>
        <dbReference type="RefSeq" id="XP_005727146.1"/>
    </source>
</evidence>
<sequence length="591" mass="66593">MASASSSRVDEQPPALPVKQHRHSSVESDCSPVVPQHQSSAYNDVFPEPTDCNAAQCPIHQRYDPCRHLERFYSDINPPPVPKKRLHRALSLPPTHVPSLPHMSPFSPLQRFPQNFDNPLYMMAPKQDLFFSEELEEFKPSTSSPVSVVSFSQLSFDTPDEDLPYIFHSFVDQGVVSHGIQHRHLLFLRSMAQTVEAINLLEGSRRDVSSYQPQDFLLHKGSQPKEIGNMTYYSLHSPKFPQRVLGLRVHKHIDEVFSTQIQRQPPHVNVRDVITYFPTSNSYRTSETRDPANPPGGSSTERAAEATNLCKLTVQSFLQKGHAVSVERDLPHASLDDFVKDSSSLQSTDSVRYYRQVCALLLQILMGTHHLYSKRGTAAELKPQEILLVWPDGKRDKAENNLNKDASEEKEEMEWVNTPEKGRIQTLWRTRGCPRVVLKPQTFAQPLTSIKSQITALIQACWQESATSPGSVPDVCKSSYQKGLLHLSSLLESDSGAQMVDMVAMLQVLLWGPHVSIFNQGGPATTIIHNWLTVKRALLVMKLAEKGLIEDRSLLDWEDCMCLQYLSFTDSETVASVANELWHTVNAEQSL</sequence>
<organism evidence="3 4">
    <name type="scientific">Pundamilia nyererei</name>
    <dbReference type="NCBI Taxonomy" id="303518"/>
    <lineage>
        <taxon>Eukaryota</taxon>
        <taxon>Metazoa</taxon>
        <taxon>Chordata</taxon>
        <taxon>Craniata</taxon>
        <taxon>Vertebrata</taxon>
        <taxon>Euteleostomi</taxon>
        <taxon>Actinopterygii</taxon>
        <taxon>Neopterygii</taxon>
        <taxon>Teleostei</taxon>
        <taxon>Neoteleostei</taxon>
        <taxon>Acanthomorphata</taxon>
        <taxon>Ovalentaria</taxon>
        <taxon>Cichlomorphae</taxon>
        <taxon>Cichliformes</taxon>
        <taxon>Cichlidae</taxon>
        <taxon>African cichlids</taxon>
        <taxon>Pseudocrenilabrinae</taxon>
        <taxon>Haplochromini</taxon>
        <taxon>Pundamilia</taxon>
    </lineage>
</organism>
<protein>
    <submittedName>
        <fullName evidence="4">Uncharacterized protein LOC102208958</fullName>
    </submittedName>
</protein>
<dbReference type="GeneID" id="102208958"/>